<evidence type="ECO:0000313" key="2">
    <source>
        <dbReference type="EMBL" id="CAI9919875.1"/>
    </source>
</evidence>
<proteinExistence type="predicted"/>
<dbReference type="GO" id="GO:0016787">
    <property type="term" value="F:hydrolase activity"/>
    <property type="evidence" value="ECO:0007669"/>
    <property type="project" value="InterPro"/>
</dbReference>
<feature type="domain" description="Calcineurin-like phosphoesterase" evidence="1">
    <location>
        <begin position="1"/>
        <end position="243"/>
    </location>
</feature>
<organism evidence="2">
    <name type="scientific">Hexamita inflata</name>
    <dbReference type="NCBI Taxonomy" id="28002"/>
    <lineage>
        <taxon>Eukaryota</taxon>
        <taxon>Metamonada</taxon>
        <taxon>Diplomonadida</taxon>
        <taxon>Hexamitidae</taxon>
        <taxon>Hexamitinae</taxon>
        <taxon>Hexamita</taxon>
    </lineage>
</organism>
<dbReference type="AlphaFoldDB" id="A0AA86NIK5"/>
<accession>A0AA86NIK5</accession>
<dbReference type="EMBL" id="CATOUU010000187">
    <property type="protein sequence ID" value="CAI9919875.1"/>
    <property type="molecule type" value="Genomic_DNA"/>
</dbReference>
<dbReference type="PANTHER" id="PTHR37523">
    <property type="entry name" value="METALLOPHOSPHOESTERASE"/>
    <property type="match status" value="1"/>
</dbReference>
<dbReference type="Gene3D" id="3.60.21.10">
    <property type="match status" value="1"/>
</dbReference>
<dbReference type="Proteomes" id="UP001642409">
    <property type="component" value="Unassembled WGS sequence"/>
</dbReference>
<evidence type="ECO:0000313" key="4">
    <source>
        <dbReference type="Proteomes" id="UP001642409"/>
    </source>
</evidence>
<name>A0AA86NIK5_9EUKA</name>
<protein>
    <submittedName>
        <fullName evidence="2">Calcineurin-like phosphoesterase superfamily domain-containing protein</fullName>
    </submittedName>
    <submittedName>
        <fullName evidence="3">Calcineurin-like_phosphoesterase superfamily domain-containing protein</fullName>
    </submittedName>
</protein>
<sequence>MKILFFTDLHDNSVYFEQLLNKIPSIKPDLIIVGGDFQTLLRSEMDQEQIIQSNNQSINSYIDKLEQITQTLYVLGNHDCVNSHSSRNYLNMPRKLSNQLTIVPQSGASTTLPVNIDGQELRIGWNFWEGYPYGPTHDEDLTELKQFFHPNLESNTEVIKNMKPTERVPLPQNSQFNEEQQFQEVSKSQQLLVVSHQGPYGSATACDVAYGLHFSSGSPQNERYYLENEEDIALWLHGHTHYPKFQAAGKCVNPGTFIEGNFAVIELEEVGGRWTVQRVAFDKVQ</sequence>
<dbReference type="PANTHER" id="PTHR37523:SF1">
    <property type="entry name" value="CALCINEURIN-LIKE PHOSPHOESTERASE DOMAIN-CONTAINING PROTEIN"/>
    <property type="match status" value="1"/>
</dbReference>
<keyword evidence="4" id="KW-1185">Reference proteome</keyword>
<dbReference type="SUPFAM" id="SSF56300">
    <property type="entry name" value="Metallo-dependent phosphatases"/>
    <property type="match status" value="1"/>
</dbReference>
<comment type="caution">
    <text evidence="2">The sequence shown here is derived from an EMBL/GenBank/DDBJ whole genome shotgun (WGS) entry which is preliminary data.</text>
</comment>
<dbReference type="EMBL" id="CAXDID020000358">
    <property type="protein sequence ID" value="CAL6081984.1"/>
    <property type="molecule type" value="Genomic_DNA"/>
</dbReference>
<dbReference type="Pfam" id="PF00149">
    <property type="entry name" value="Metallophos"/>
    <property type="match status" value="1"/>
</dbReference>
<gene>
    <name evidence="3" type="ORF">HINF_LOCUS60776</name>
    <name evidence="2" type="ORF">HINF_LOCUS7520</name>
</gene>
<reference evidence="2" key="1">
    <citation type="submission" date="2023-06" db="EMBL/GenBank/DDBJ databases">
        <authorList>
            <person name="Kurt Z."/>
        </authorList>
    </citation>
    <scope>NUCLEOTIDE SEQUENCE</scope>
</reference>
<evidence type="ECO:0000259" key="1">
    <source>
        <dbReference type="Pfam" id="PF00149"/>
    </source>
</evidence>
<dbReference type="InterPro" id="IPR029052">
    <property type="entry name" value="Metallo-depent_PP-like"/>
</dbReference>
<reference evidence="3 4" key="2">
    <citation type="submission" date="2024-07" db="EMBL/GenBank/DDBJ databases">
        <authorList>
            <person name="Akdeniz Z."/>
        </authorList>
    </citation>
    <scope>NUCLEOTIDE SEQUENCE [LARGE SCALE GENOMIC DNA]</scope>
</reference>
<evidence type="ECO:0000313" key="3">
    <source>
        <dbReference type="EMBL" id="CAL6081984.1"/>
    </source>
</evidence>
<dbReference type="InterPro" id="IPR004843">
    <property type="entry name" value="Calcineurin-like_PHP"/>
</dbReference>